<dbReference type="PANTHER" id="PTHR46409:SF1">
    <property type="entry name" value="HTH PSQ-TYPE DOMAIN-CONTAINING PROTEIN"/>
    <property type="match status" value="1"/>
</dbReference>
<protein>
    <submittedName>
        <fullName evidence="1">Uncharacterized protein</fullName>
    </submittedName>
</protein>
<keyword evidence="2" id="KW-1185">Reference proteome</keyword>
<comment type="caution">
    <text evidence="1">The sequence shown here is derived from an EMBL/GenBank/DDBJ whole genome shotgun (WGS) entry which is preliminary data.</text>
</comment>
<dbReference type="EMBL" id="VTPC01001419">
    <property type="protein sequence ID" value="KAF2902013.1"/>
    <property type="molecule type" value="Genomic_DNA"/>
</dbReference>
<reference evidence="1" key="1">
    <citation type="submission" date="2019-08" db="EMBL/GenBank/DDBJ databases">
        <title>The genome of the North American firefly Photinus pyralis.</title>
        <authorList>
            <consortium name="Photinus pyralis genome working group"/>
            <person name="Fallon T.R."/>
            <person name="Sander Lower S.E."/>
            <person name="Weng J.-K."/>
        </authorList>
    </citation>
    <scope>NUCLEOTIDE SEQUENCE</scope>
    <source>
        <strain evidence="1">TRF0915ILg1</strain>
        <tissue evidence="1">Whole body</tissue>
    </source>
</reference>
<dbReference type="Proteomes" id="UP000801492">
    <property type="component" value="Unassembled WGS sequence"/>
</dbReference>
<dbReference type="PANTHER" id="PTHR46409">
    <property type="entry name" value="HTH PSQ-TYPE DOMAIN-CONTAINING PROTEIN"/>
    <property type="match status" value="1"/>
</dbReference>
<dbReference type="AlphaFoldDB" id="A0A8K0DEY5"/>
<name>A0A8K0DEY5_IGNLU</name>
<gene>
    <name evidence="1" type="ORF">ILUMI_04178</name>
</gene>
<evidence type="ECO:0000313" key="2">
    <source>
        <dbReference type="Proteomes" id="UP000801492"/>
    </source>
</evidence>
<sequence>MFISTNVTKKKRKIQSLKNLSSFCHRYAISDRAAAAIASDYYKSGLQRAGQKLPLETLTEDQEEKYRLTSVEKHISILREPGSIYVAYAVPNQGTAKGLKFAIHEMLTCKQPMFLQDTVAIGCDGTVTNTGKYGGVIRLLEKRLNSGLFLPQELKKVVDLVIKRNTFFAHLENLLLFMIFDEQKNVRKLAARRISKARETRNSGPLWVLEVQKINLNALSHINLIDWQQQYSQPSILRDVSNKTFHSLVESKSNDDVPFLRLPCHTQAVERSVKTVAAVSLPLFDKKSRESLIKTKFHCQKRMSNFESKKDL</sequence>
<dbReference type="OrthoDB" id="6617942at2759"/>
<organism evidence="1 2">
    <name type="scientific">Ignelater luminosus</name>
    <name type="common">Cucubano</name>
    <name type="synonym">Pyrophorus luminosus</name>
    <dbReference type="NCBI Taxonomy" id="2038154"/>
    <lineage>
        <taxon>Eukaryota</taxon>
        <taxon>Metazoa</taxon>
        <taxon>Ecdysozoa</taxon>
        <taxon>Arthropoda</taxon>
        <taxon>Hexapoda</taxon>
        <taxon>Insecta</taxon>
        <taxon>Pterygota</taxon>
        <taxon>Neoptera</taxon>
        <taxon>Endopterygota</taxon>
        <taxon>Coleoptera</taxon>
        <taxon>Polyphaga</taxon>
        <taxon>Elateriformia</taxon>
        <taxon>Elateroidea</taxon>
        <taxon>Elateridae</taxon>
        <taxon>Agrypninae</taxon>
        <taxon>Pyrophorini</taxon>
        <taxon>Ignelater</taxon>
    </lineage>
</organism>
<proteinExistence type="predicted"/>
<accession>A0A8K0DEY5</accession>
<evidence type="ECO:0000313" key="1">
    <source>
        <dbReference type="EMBL" id="KAF2902013.1"/>
    </source>
</evidence>